<gene>
    <name evidence="1" type="ORF">QWJ08_16305</name>
</gene>
<proteinExistence type="predicted"/>
<sequence>MRINKILAFTALTTVSISTSAFEANRLSGEIMFATGYVSTNSNLSVNTDSKIDALNSKGSHSNDFVVMPLGQIQYDLGKTRNQRIYLGTSRDDLSVGDLAFELGYQYDLANGTQIDFAFIPTLLPSEGWANPYQTGSNREKEDIESHVFRTKLTNLMNSGFSVDMAYASMEIDNERIEYSSLHRDADTYYIKGSYLSMFSAQSGLISAVSYQHHDAEGKAATYNQYQTQLTYFLNDNAHALALTGSYHYRDYSASNPVFNKDRRDNRYKLFLSYEYSDIQGWDNWSVVSFSGVTVNRSNIDFYQHEDYLVTVGMNYKF</sequence>
<dbReference type="SUPFAM" id="SSF56935">
    <property type="entry name" value="Porins"/>
    <property type="match status" value="1"/>
</dbReference>
<evidence type="ECO:0000313" key="1">
    <source>
        <dbReference type="EMBL" id="MDN2482905.1"/>
    </source>
</evidence>
<name>A0ABT7Y4E4_9VIBR</name>
<keyword evidence="2" id="KW-1185">Reference proteome</keyword>
<dbReference type="EMBL" id="JAUEOZ010000002">
    <property type="protein sequence ID" value="MDN2482905.1"/>
    <property type="molecule type" value="Genomic_DNA"/>
</dbReference>
<dbReference type="InterPro" id="IPR016896">
    <property type="entry name" value="DUF2860"/>
</dbReference>
<reference evidence="1" key="1">
    <citation type="submission" date="2024-05" db="EMBL/GenBank/DDBJ databases">
        <title>Genome Sequences of Four Agar- Degrading Marine Bacteria.</title>
        <authorList>
            <person name="Phillips E.K."/>
            <person name="Shaffer J.C."/>
            <person name="Henson M.W."/>
            <person name="Temperton B."/>
            <person name="Thrash C.J."/>
            <person name="Martin M.O."/>
        </authorList>
    </citation>
    <scope>NUCLEOTIDE SEQUENCE</scope>
    <source>
        <strain evidence="1">EKP203</strain>
    </source>
</reference>
<dbReference type="PIRSF" id="PIRSF028696">
    <property type="entry name" value="UCP028696"/>
    <property type="match status" value="1"/>
</dbReference>
<dbReference type="Pfam" id="PF11059">
    <property type="entry name" value="DUF2860"/>
    <property type="match status" value="1"/>
</dbReference>
<protein>
    <submittedName>
        <fullName evidence="1">DUF2860 family protein</fullName>
    </submittedName>
</protein>
<organism evidence="1 2">
    <name type="scientific">Vibrio agarivorans</name>
    <dbReference type="NCBI Taxonomy" id="153622"/>
    <lineage>
        <taxon>Bacteria</taxon>
        <taxon>Pseudomonadati</taxon>
        <taxon>Pseudomonadota</taxon>
        <taxon>Gammaproteobacteria</taxon>
        <taxon>Vibrionales</taxon>
        <taxon>Vibrionaceae</taxon>
        <taxon>Vibrio</taxon>
    </lineage>
</organism>
<evidence type="ECO:0000313" key="2">
    <source>
        <dbReference type="Proteomes" id="UP001169719"/>
    </source>
</evidence>
<comment type="caution">
    <text evidence="1">The sequence shown here is derived from an EMBL/GenBank/DDBJ whole genome shotgun (WGS) entry which is preliminary data.</text>
</comment>
<dbReference type="RefSeq" id="WP_289962958.1">
    <property type="nucleotide sequence ID" value="NZ_JAUEOZ010000002.1"/>
</dbReference>
<accession>A0ABT7Y4E4</accession>
<dbReference type="Proteomes" id="UP001169719">
    <property type="component" value="Unassembled WGS sequence"/>
</dbReference>